<evidence type="ECO:0000256" key="1">
    <source>
        <dbReference type="SAM" id="SignalP"/>
    </source>
</evidence>
<dbReference type="Gene3D" id="3.10.450.710">
    <property type="entry name" value="Tgt2/MlaC"/>
    <property type="match status" value="1"/>
</dbReference>
<dbReference type="Pfam" id="PF05494">
    <property type="entry name" value="MlaC"/>
    <property type="match status" value="1"/>
</dbReference>
<proteinExistence type="predicted"/>
<keyword evidence="3" id="KW-1185">Reference proteome</keyword>
<comment type="caution">
    <text evidence="2">The sequence shown here is derived from an EMBL/GenBank/DDBJ whole genome shotgun (WGS) entry which is preliminary data.</text>
</comment>
<evidence type="ECO:0000313" key="3">
    <source>
        <dbReference type="Proteomes" id="UP001062901"/>
    </source>
</evidence>
<gene>
    <name evidence="2" type="ORF">AA15669_0726</name>
</gene>
<evidence type="ECO:0000313" key="2">
    <source>
        <dbReference type="EMBL" id="GBQ05972.1"/>
    </source>
</evidence>
<keyword evidence="1" id="KW-0732">Signal</keyword>
<organism evidence="2 3">
    <name type="scientific">Saccharibacter floricola DSM 15669</name>
    <dbReference type="NCBI Taxonomy" id="1123227"/>
    <lineage>
        <taxon>Bacteria</taxon>
        <taxon>Pseudomonadati</taxon>
        <taxon>Pseudomonadota</taxon>
        <taxon>Alphaproteobacteria</taxon>
        <taxon>Acetobacterales</taxon>
        <taxon>Acetobacteraceae</taxon>
        <taxon>Saccharibacter</taxon>
    </lineage>
</organism>
<sequence>MCMIRCLMTDTIRSTLLASSLLVAASVPFYLTAPQAEAAATVNNAAPNAAVQTLYDALQRAQSRAGIPERRAIIAPAVDQAFDLNAILRRSIGLRYDRLSDGERAQLLGAFRTFTIARYAATFKPGSEAAFSVTAGTDPNPTGGVILHTSLRGKSDPASEATPIDYVMTQTPQGWRITDVLLDGHISQVGAQRSDFKTIFGQGGARGLAQSLTTKADNFLHE</sequence>
<name>A0ABQ0NXP0_9PROT</name>
<dbReference type="EMBL" id="BAQD01000009">
    <property type="protein sequence ID" value="GBQ05972.1"/>
    <property type="molecule type" value="Genomic_DNA"/>
</dbReference>
<reference evidence="2" key="1">
    <citation type="submission" date="2013-04" db="EMBL/GenBank/DDBJ databases">
        <title>The genome sequencing project of 58 acetic acid bacteria.</title>
        <authorList>
            <person name="Okamoto-Kainuma A."/>
            <person name="Ishikawa M."/>
            <person name="Umino S."/>
            <person name="Koizumi Y."/>
            <person name="Shiwa Y."/>
            <person name="Yoshikawa H."/>
            <person name="Matsutani M."/>
            <person name="Matsushita K."/>
        </authorList>
    </citation>
    <scope>NUCLEOTIDE SEQUENCE</scope>
    <source>
        <strain evidence="2">DSM 15669</strain>
    </source>
</reference>
<accession>A0ABQ0NXP0</accession>
<feature type="signal peptide" evidence="1">
    <location>
        <begin position="1"/>
        <end position="38"/>
    </location>
</feature>
<feature type="chain" id="PRO_5047359171" evidence="1">
    <location>
        <begin position="39"/>
        <end position="222"/>
    </location>
</feature>
<dbReference type="InterPro" id="IPR008869">
    <property type="entry name" value="MlaC/ttg2D"/>
</dbReference>
<dbReference type="Proteomes" id="UP001062901">
    <property type="component" value="Unassembled WGS sequence"/>
</dbReference>
<dbReference type="InterPro" id="IPR042245">
    <property type="entry name" value="Tgt2/MlaC_sf"/>
</dbReference>
<protein>
    <submittedName>
        <fullName evidence="2">Toluene transporter auxiliary component Ttg1D</fullName>
    </submittedName>
</protein>